<protein>
    <submittedName>
        <fullName evidence="1">Uncharacterized protein</fullName>
    </submittedName>
</protein>
<evidence type="ECO:0000313" key="2">
    <source>
        <dbReference type="Proteomes" id="UP000266673"/>
    </source>
</evidence>
<dbReference type="EMBL" id="QKWP01002800">
    <property type="protein sequence ID" value="RIB02136.1"/>
    <property type="molecule type" value="Genomic_DNA"/>
</dbReference>
<name>A0A397U510_9GLOM</name>
<evidence type="ECO:0000313" key="1">
    <source>
        <dbReference type="EMBL" id="RIB02136.1"/>
    </source>
</evidence>
<accession>A0A397U510</accession>
<sequence>MPQMIVKYIPHSSHIPGSVKDIRTLRISQEVREWIANHIQSRLNVSGISQLFQKRARDMEKAWQERKPDDIVKIRDHLIIRDDIYNIWKEIVMEENVTGL</sequence>
<dbReference type="AlphaFoldDB" id="A0A397U510"/>
<proteinExistence type="predicted"/>
<keyword evidence="2" id="KW-1185">Reference proteome</keyword>
<gene>
    <name evidence="1" type="ORF">C2G38_2050289</name>
</gene>
<reference evidence="1 2" key="1">
    <citation type="submission" date="2018-06" db="EMBL/GenBank/DDBJ databases">
        <title>Comparative genomics reveals the genomic features of Rhizophagus irregularis, R. cerebriforme, R. diaphanum and Gigaspora rosea, and their symbiotic lifestyle signature.</title>
        <authorList>
            <person name="Morin E."/>
            <person name="San Clemente H."/>
            <person name="Chen E.C.H."/>
            <person name="De La Providencia I."/>
            <person name="Hainaut M."/>
            <person name="Kuo A."/>
            <person name="Kohler A."/>
            <person name="Murat C."/>
            <person name="Tang N."/>
            <person name="Roy S."/>
            <person name="Loubradou J."/>
            <person name="Henrissat B."/>
            <person name="Grigoriev I.V."/>
            <person name="Corradi N."/>
            <person name="Roux C."/>
            <person name="Martin F.M."/>
        </authorList>
    </citation>
    <scope>NUCLEOTIDE SEQUENCE [LARGE SCALE GENOMIC DNA]</scope>
    <source>
        <strain evidence="1 2">DAOM 194757</strain>
    </source>
</reference>
<organism evidence="1 2">
    <name type="scientific">Gigaspora rosea</name>
    <dbReference type="NCBI Taxonomy" id="44941"/>
    <lineage>
        <taxon>Eukaryota</taxon>
        <taxon>Fungi</taxon>
        <taxon>Fungi incertae sedis</taxon>
        <taxon>Mucoromycota</taxon>
        <taxon>Glomeromycotina</taxon>
        <taxon>Glomeromycetes</taxon>
        <taxon>Diversisporales</taxon>
        <taxon>Gigasporaceae</taxon>
        <taxon>Gigaspora</taxon>
    </lineage>
</organism>
<dbReference type="OrthoDB" id="2337740at2759"/>
<comment type="caution">
    <text evidence="1">The sequence shown here is derived from an EMBL/GenBank/DDBJ whole genome shotgun (WGS) entry which is preliminary data.</text>
</comment>
<dbReference type="Proteomes" id="UP000266673">
    <property type="component" value="Unassembled WGS sequence"/>
</dbReference>